<proteinExistence type="predicted"/>
<gene>
    <name evidence="1" type="ORF">K1T71_000467</name>
</gene>
<keyword evidence="2" id="KW-1185">Reference proteome</keyword>
<dbReference type="Proteomes" id="UP000824533">
    <property type="component" value="Linkage Group LG01"/>
</dbReference>
<comment type="caution">
    <text evidence="1">The sequence shown here is derived from an EMBL/GenBank/DDBJ whole genome shotgun (WGS) entry which is preliminary data.</text>
</comment>
<dbReference type="EMBL" id="CM034387">
    <property type="protein sequence ID" value="KAJ0184044.1"/>
    <property type="molecule type" value="Genomic_DNA"/>
</dbReference>
<accession>A0ACC1DJY7</accession>
<organism evidence="1 2">
    <name type="scientific">Dendrolimus kikuchii</name>
    <dbReference type="NCBI Taxonomy" id="765133"/>
    <lineage>
        <taxon>Eukaryota</taxon>
        <taxon>Metazoa</taxon>
        <taxon>Ecdysozoa</taxon>
        <taxon>Arthropoda</taxon>
        <taxon>Hexapoda</taxon>
        <taxon>Insecta</taxon>
        <taxon>Pterygota</taxon>
        <taxon>Neoptera</taxon>
        <taxon>Endopterygota</taxon>
        <taxon>Lepidoptera</taxon>
        <taxon>Glossata</taxon>
        <taxon>Ditrysia</taxon>
        <taxon>Bombycoidea</taxon>
        <taxon>Lasiocampidae</taxon>
        <taxon>Dendrolimus</taxon>
    </lineage>
</organism>
<evidence type="ECO:0000313" key="1">
    <source>
        <dbReference type="EMBL" id="KAJ0184044.1"/>
    </source>
</evidence>
<sequence>MADPTSASALFKRAEQLRRWEISDTNRQPSNPRLARRIHFADGVEFLAACMAGEKDEAELLLKDGADINTINQDGITALHQACIDDNLEMVEFLVQHGADINCRDNDGWTPLHATASCGGLSIARYLIDNHADVAAVNCDGDLPVDIASTDTMLQLLNKVIEERGIDVETARNAEVNALRQDARYWADHGYDEEVKDLNTGGTPLHVSAAKGYVDVMHILLEACGANPNSVDYEGWTPLHAAALWGQKEAVLMLLKYGADPRVKNRNGLTCVDIAHPHVEAIFADPAYKQPRLVVNNNPTNKRKLSPPSHGVKRVDVQIVEPETQVVNEEVVKPTTNKPAAPALRSSNSSPTTGQSRRAPIANTDEPQGWRRSATYSVSDHESIESSPDQRNDSMLRRTHSFENDIALSGKERREKFYAWSGSVTSHEESPPSATRNSVNVRRSFVPPARDEESETQRKAHAKRVRETRRSTQGVTLDEIKSAEQLVKKKSATASAEPQNSTPTAADSAITDNGVFELEDVDRSPARSTAPAPAAEATVTVALPRSSQQSVSDRSSAGTTGYNTPQAEGNGRDTEQRDRDSTNTTPNSLPASTSTQAALNLIQRKRRPKRRLTGVARVDLDDINADSGAGGDADSDSTTTAQSGSEPTLDGQERDYKTLYEESAAEVRQLRAQLAASEQQLRDALATINTLSQMNQSSLSEIEKREKRAMERKLSEMEEELKFQTSLEVENQRLKEENGALIRVISKLSK</sequence>
<evidence type="ECO:0000313" key="2">
    <source>
        <dbReference type="Proteomes" id="UP000824533"/>
    </source>
</evidence>
<reference evidence="1 2" key="1">
    <citation type="journal article" date="2021" name="Front. Genet.">
        <title>Chromosome-Level Genome Assembly Reveals Significant Gene Expansion in the Toll and IMD Signaling Pathways of Dendrolimus kikuchii.</title>
        <authorList>
            <person name="Zhou J."/>
            <person name="Wu P."/>
            <person name="Xiong Z."/>
            <person name="Liu N."/>
            <person name="Zhao N."/>
            <person name="Ji M."/>
            <person name="Qiu Y."/>
            <person name="Yang B."/>
        </authorList>
    </citation>
    <scope>NUCLEOTIDE SEQUENCE [LARGE SCALE GENOMIC DNA]</scope>
    <source>
        <strain evidence="1">Ann1</strain>
    </source>
</reference>
<name>A0ACC1DJY7_9NEOP</name>
<protein>
    <submittedName>
        <fullName evidence="1">Uncharacterized protein</fullName>
    </submittedName>
</protein>